<organism evidence="2 3">
    <name type="scientific">Bartonella apihabitans</name>
    <dbReference type="NCBI Taxonomy" id="2750929"/>
    <lineage>
        <taxon>Bacteria</taxon>
        <taxon>Pseudomonadati</taxon>
        <taxon>Pseudomonadota</taxon>
        <taxon>Alphaproteobacteria</taxon>
        <taxon>Hyphomicrobiales</taxon>
        <taxon>Bartonellaceae</taxon>
        <taxon>Bartonella</taxon>
    </lineage>
</organism>
<accession>A0A1U9MBJ2</accession>
<evidence type="ECO:0000313" key="2">
    <source>
        <dbReference type="EMBL" id="AQT42703.1"/>
    </source>
</evidence>
<keyword evidence="1" id="KW-1133">Transmembrane helix</keyword>
<proteinExistence type="predicted"/>
<dbReference type="AlphaFoldDB" id="A0A1U9MBJ2"/>
<dbReference type="EMBL" id="CP015820">
    <property type="protein sequence ID" value="AQT42703.1"/>
    <property type="molecule type" value="Genomic_DNA"/>
</dbReference>
<sequence>MDYGQDRGWGYSALCVVARSAHMDLIRFQLVSTQLAIGICLGVIGKLLQRDMNRLSFYKKKT</sequence>
<gene>
    <name evidence="2" type="ORF">BBC0178_012300</name>
</gene>
<dbReference type="KEGG" id="bapa:BBC0178_012300"/>
<keyword evidence="1" id="KW-0812">Transmembrane</keyword>
<dbReference type="Proteomes" id="UP000189660">
    <property type="component" value="Chromosome"/>
</dbReference>
<protein>
    <submittedName>
        <fullName evidence="2">Uncharacterized protein</fullName>
    </submittedName>
</protein>
<feature type="transmembrane region" description="Helical" evidence="1">
    <location>
        <begin position="26"/>
        <end position="48"/>
    </location>
</feature>
<evidence type="ECO:0000256" key="1">
    <source>
        <dbReference type="SAM" id="Phobius"/>
    </source>
</evidence>
<evidence type="ECO:0000313" key="3">
    <source>
        <dbReference type="Proteomes" id="UP000189660"/>
    </source>
</evidence>
<name>A0A1U9MBJ2_9HYPH</name>
<keyword evidence="1" id="KW-0472">Membrane</keyword>
<keyword evidence="3" id="KW-1185">Reference proteome</keyword>
<reference evidence="2 3" key="1">
    <citation type="submission" date="2016-11" db="EMBL/GenBank/DDBJ databases">
        <title>Comparative genomics of Bartonella apis.</title>
        <authorList>
            <person name="Engel P."/>
        </authorList>
    </citation>
    <scope>NUCLEOTIDE SEQUENCE [LARGE SCALE GENOMIC DNA]</scope>
    <source>
        <strain evidence="2 3">BBC0178</strain>
    </source>
</reference>